<dbReference type="GeneID" id="72185635"/>
<keyword evidence="1" id="KW-0472">Membrane</keyword>
<gene>
    <name evidence="2" type="ORF">M0R89_10510</name>
</gene>
<dbReference type="KEGG" id="halx:M0R89_10510"/>
<name>A0A8U0HPU9_9EURY</name>
<reference evidence="2 3" key="1">
    <citation type="submission" date="2022-04" db="EMBL/GenBank/DDBJ databases">
        <title>Diverse halophilic archaea isolated from saline environments.</title>
        <authorList>
            <person name="Cui H.-L."/>
        </authorList>
    </citation>
    <scope>NUCLEOTIDE SEQUENCE [LARGE SCALE GENOMIC DNA]</scope>
    <source>
        <strain evidence="2 3">XZYJT49</strain>
    </source>
</reference>
<evidence type="ECO:0000313" key="3">
    <source>
        <dbReference type="Proteomes" id="UP000830729"/>
    </source>
</evidence>
<feature type="transmembrane region" description="Helical" evidence="1">
    <location>
        <begin position="38"/>
        <end position="57"/>
    </location>
</feature>
<dbReference type="AlphaFoldDB" id="A0A8U0HPU9"/>
<keyword evidence="1" id="KW-1133">Transmembrane helix</keyword>
<dbReference type="RefSeq" id="WP_248649039.1">
    <property type="nucleotide sequence ID" value="NZ_CP096659.1"/>
</dbReference>
<organism evidence="2 3">
    <name type="scientific">Halorussus limi</name>
    <dbReference type="NCBI Taxonomy" id="2938695"/>
    <lineage>
        <taxon>Archaea</taxon>
        <taxon>Methanobacteriati</taxon>
        <taxon>Methanobacteriota</taxon>
        <taxon>Stenosarchaea group</taxon>
        <taxon>Halobacteria</taxon>
        <taxon>Halobacteriales</taxon>
        <taxon>Haladaptataceae</taxon>
        <taxon>Halorussus</taxon>
    </lineage>
</organism>
<proteinExistence type="predicted"/>
<evidence type="ECO:0000256" key="1">
    <source>
        <dbReference type="SAM" id="Phobius"/>
    </source>
</evidence>
<sequence length="110" mass="11755">MACSDKDKLWEFLASFDGNHPVDAVTCSYTSDMGAGMGMPIFALLVFAGIGLAYAIYHQSVAPLFVAAIFAGPVFMFLIPSGAVRIVVFFAVLAMTVAGYTIYQRAQTSL</sequence>
<protein>
    <submittedName>
        <fullName evidence="2">Uncharacterized protein</fullName>
    </submittedName>
</protein>
<feature type="transmembrane region" description="Helical" evidence="1">
    <location>
        <begin position="64"/>
        <end position="80"/>
    </location>
</feature>
<accession>A0A8U0HPU9</accession>
<evidence type="ECO:0000313" key="2">
    <source>
        <dbReference type="EMBL" id="UPV72980.1"/>
    </source>
</evidence>
<dbReference type="Proteomes" id="UP000830729">
    <property type="component" value="Chromosome"/>
</dbReference>
<feature type="transmembrane region" description="Helical" evidence="1">
    <location>
        <begin position="86"/>
        <end position="103"/>
    </location>
</feature>
<dbReference type="EMBL" id="CP096659">
    <property type="protein sequence ID" value="UPV72980.1"/>
    <property type="molecule type" value="Genomic_DNA"/>
</dbReference>
<keyword evidence="1" id="KW-0812">Transmembrane</keyword>
<keyword evidence="3" id="KW-1185">Reference proteome</keyword>